<proteinExistence type="predicted"/>
<keyword evidence="3 5" id="KW-1133">Transmembrane helix</keyword>
<dbReference type="Pfam" id="PF08510">
    <property type="entry name" value="PIG-P"/>
    <property type="match status" value="1"/>
</dbReference>
<name>A0A1J4MSP6_9CRYT</name>
<evidence type="ECO:0000313" key="8">
    <source>
        <dbReference type="Proteomes" id="UP000186804"/>
    </source>
</evidence>
<protein>
    <submittedName>
        <fullName evidence="7">Phosphatidylinositol-glycan biosynthesis class P protein</fullName>
    </submittedName>
</protein>
<organism evidence="7 8">
    <name type="scientific">Cryptosporidium andersoni</name>
    <dbReference type="NCBI Taxonomy" id="117008"/>
    <lineage>
        <taxon>Eukaryota</taxon>
        <taxon>Sar</taxon>
        <taxon>Alveolata</taxon>
        <taxon>Apicomplexa</taxon>
        <taxon>Conoidasida</taxon>
        <taxon>Coccidia</taxon>
        <taxon>Eucoccidiorida</taxon>
        <taxon>Eimeriorina</taxon>
        <taxon>Cryptosporidiidae</taxon>
        <taxon>Cryptosporidium</taxon>
    </lineage>
</organism>
<accession>A0A1J4MSP6</accession>
<dbReference type="InterPro" id="IPR052263">
    <property type="entry name" value="GPI_Anchor_Biosynth"/>
</dbReference>
<dbReference type="GO" id="GO:0005783">
    <property type="term" value="C:endoplasmic reticulum"/>
    <property type="evidence" value="ECO:0007669"/>
    <property type="project" value="TreeGrafter"/>
</dbReference>
<evidence type="ECO:0000256" key="2">
    <source>
        <dbReference type="ARBA" id="ARBA00022692"/>
    </source>
</evidence>
<dbReference type="GO" id="GO:0016020">
    <property type="term" value="C:membrane"/>
    <property type="evidence" value="ECO:0007669"/>
    <property type="project" value="UniProtKB-SubCell"/>
</dbReference>
<evidence type="ECO:0000256" key="4">
    <source>
        <dbReference type="ARBA" id="ARBA00023136"/>
    </source>
</evidence>
<evidence type="ECO:0000259" key="6">
    <source>
        <dbReference type="Pfam" id="PF08510"/>
    </source>
</evidence>
<gene>
    <name evidence="7" type="ORF">cand_007980</name>
</gene>
<comment type="caution">
    <text evidence="7">The sequence shown here is derived from an EMBL/GenBank/DDBJ whole genome shotgun (WGS) entry which is preliminary data.</text>
</comment>
<dbReference type="OrthoDB" id="690928at2759"/>
<reference evidence="7 8" key="1">
    <citation type="submission" date="2016-10" db="EMBL/GenBank/DDBJ databases">
        <title>Reductive evolution of mitochondrial metabolism and differential evolution of invasion-related proteins in Cryptosporidium.</title>
        <authorList>
            <person name="Liu S."/>
            <person name="Roellig D.M."/>
            <person name="Guo Y."/>
            <person name="Li N."/>
            <person name="Frace M.A."/>
            <person name="Tang K."/>
            <person name="Zhang L."/>
            <person name="Feng Y."/>
            <person name="Xiao L."/>
        </authorList>
    </citation>
    <scope>NUCLEOTIDE SEQUENCE [LARGE SCALE GENOMIC DNA]</scope>
    <source>
        <strain evidence="7">30847</strain>
    </source>
</reference>
<feature type="transmembrane region" description="Helical" evidence="5">
    <location>
        <begin position="12"/>
        <end position="35"/>
    </location>
</feature>
<dbReference type="PANTHER" id="PTHR46346">
    <property type="entry name" value="PHOSPHATIDYLINOSITOL N-ACETYLGLUCOSAMINYLTRANSFERASE SUBUNIT P"/>
    <property type="match status" value="1"/>
</dbReference>
<comment type="subcellular location">
    <subcellularLocation>
        <location evidence="1">Membrane</location>
        <topology evidence="1">Multi-pass membrane protein</topology>
    </subcellularLocation>
</comment>
<feature type="domain" description="PIG-P" evidence="6">
    <location>
        <begin position="7"/>
        <end position="197"/>
    </location>
</feature>
<keyword evidence="4 5" id="KW-0472">Membrane</keyword>
<sequence length="199" mass="23063">MDYSETDISSFVSWILSWLALGCYLFWICLPDNLLKKLGITYYPNKIWGIILPIYFIFLIILSILVYNALCLLNTRPLDSHDLISDDITINLSPISINKDKARPITHECITNLYNISDKCNKRMYIYEEYEGIENNTISKINNYGNSKESIRGYLQNRKISSSEFYLQRSHKNSQVNLREISSIADIPLPLVCDILYGN</sequence>
<evidence type="ECO:0000256" key="3">
    <source>
        <dbReference type="ARBA" id="ARBA00022989"/>
    </source>
</evidence>
<dbReference type="VEuPathDB" id="CryptoDB:cand_007980"/>
<dbReference type="AlphaFoldDB" id="A0A1J4MSP6"/>
<evidence type="ECO:0000313" key="7">
    <source>
        <dbReference type="EMBL" id="OII76052.1"/>
    </source>
</evidence>
<dbReference type="EMBL" id="LRBS01000069">
    <property type="protein sequence ID" value="OII76052.1"/>
    <property type="molecule type" value="Genomic_DNA"/>
</dbReference>
<evidence type="ECO:0000256" key="5">
    <source>
        <dbReference type="SAM" id="Phobius"/>
    </source>
</evidence>
<dbReference type="RefSeq" id="XP_067067898.1">
    <property type="nucleotide sequence ID" value="XM_067211038.1"/>
</dbReference>
<dbReference type="Proteomes" id="UP000186804">
    <property type="component" value="Unassembled WGS sequence"/>
</dbReference>
<evidence type="ECO:0000256" key="1">
    <source>
        <dbReference type="ARBA" id="ARBA00004141"/>
    </source>
</evidence>
<dbReference type="GO" id="GO:0006506">
    <property type="term" value="P:GPI anchor biosynthetic process"/>
    <property type="evidence" value="ECO:0007669"/>
    <property type="project" value="TreeGrafter"/>
</dbReference>
<keyword evidence="8" id="KW-1185">Reference proteome</keyword>
<dbReference type="PANTHER" id="PTHR46346:SF1">
    <property type="entry name" value="PHOSPHATIDYLINOSITOL N-ACETYLGLUCOSAMINYLTRANSFERASE SUBUNIT P"/>
    <property type="match status" value="1"/>
</dbReference>
<keyword evidence="2 5" id="KW-0812">Transmembrane</keyword>
<feature type="transmembrane region" description="Helical" evidence="5">
    <location>
        <begin position="47"/>
        <end position="70"/>
    </location>
</feature>
<dbReference type="GeneID" id="92364983"/>
<dbReference type="InterPro" id="IPR013717">
    <property type="entry name" value="PIG-P"/>
</dbReference>